<dbReference type="Proteomes" id="UP000178735">
    <property type="component" value="Unassembled WGS sequence"/>
</dbReference>
<proteinExistence type="predicted"/>
<evidence type="ECO:0000256" key="1">
    <source>
        <dbReference type="SAM" id="SignalP"/>
    </source>
</evidence>
<dbReference type="Gene3D" id="2.120.10.30">
    <property type="entry name" value="TolB, C-terminal domain"/>
    <property type="match status" value="1"/>
</dbReference>
<evidence type="ECO:0000313" key="3">
    <source>
        <dbReference type="Proteomes" id="UP000178735"/>
    </source>
</evidence>
<sequence length="343" mass="37272">MEKSIKYIFIVCVICLAAIAGPASAADMKTAAAPEKIATSSSSTAEVCALDIGRATGEVFFPLGEESNFESDGPSSMAVDKEGKIYILDTFNFRVLVVADGKLVKTVNYPECETKTKKYFGRDIAVSPDGKSIYILNHTAKNIFIYSNEGILTGTVNLAEEIAGPHKISVTPAGDIAVRDEEGPAVAIYSKDGKFKSLTEGAYTANILNGEGYLYALGEFDENGRDIILIDPMRARNPRPYARIVNTVAKMTAFDYQIIGADSDFNLYALVVEQPQFDVSRPVITKFDKNGKMVSRFTIPNFFGLGTALPARQYAVSPAGGFYVFELGPGAKKFFVYKITEAR</sequence>
<evidence type="ECO:0000313" key="2">
    <source>
        <dbReference type="EMBL" id="OGM01466.1"/>
    </source>
</evidence>
<evidence type="ECO:0008006" key="4">
    <source>
        <dbReference type="Google" id="ProtNLM"/>
    </source>
</evidence>
<feature type="signal peptide" evidence="1">
    <location>
        <begin position="1"/>
        <end position="25"/>
    </location>
</feature>
<name>A0A1F7WF49_9BACT</name>
<reference evidence="2 3" key="1">
    <citation type="journal article" date="2016" name="Nat. Commun.">
        <title>Thousands of microbial genomes shed light on interconnected biogeochemical processes in an aquifer system.</title>
        <authorList>
            <person name="Anantharaman K."/>
            <person name="Brown C.T."/>
            <person name="Hug L.A."/>
            <person name="Sharon I."/>
            <person name="Castelle C.J."/>
            <person name="Probst A.J."/>
            <person name="Thomas B.C."/>
            <person name="Singh A."/>
            <person name="Wilkins M.J."/>
            <person name="Karaoz U."/>
            <person name="Brodie E.L."/>
            <person name="Williams K.H."/>
            <person name="Hubbard S.S."/>
            <person name="Banfield J.F."/>
        </authorList>
    </citation>
    <scope>NUCLEOTIDE SEQUENCE [LARGE SCALE GENOMIC DNA]</scope>
</reference>
<dbReference type="STRING" id="1817813.A2008_13005"/>
<comment type="caution">
    <text evidence="2">The sequence shown here is derived from an EMBL/GenBank/DDBJ whole genome shotgun (WGS) entry which is preliminary data.</text>
</comment>
<organism evidence="2 3">
    <name type="scientific">Candidatus Wallbacteria bacterium GWC2_49_35</name>
    <dbReference type="NCBI Taxonomy" id="1817813"/>
    <lineage>
        <taxon>Bacteria</taxon>
        <taxon>Candidatus Walliibacteriota</taxon>
    </lineage>
</organism>
<accession>A0A1F7WF49</accession>
<keyword evidence="1" id="KW-0732">Signal</keyword>
<feature type="chain" id="PRO_5009533385" description="SMP-30/Gluconolactonase/LRE-like region domain-containing protein" evidence="1">
    <location>
        <begin position="26"/>
        <end position="343"/>
    </location>
</feature>
<dbReference type="AlphaFoldDB" id="A0A1F7WF49"/>
<protein>
    <recommendedName>
        <fullName evidence="4">SMP-30/Gluconolactonase/LRE-like region domain-containing protein</fullName>
    </recommendedName>
</protein>
<gene>
    <name evidence="2" type="ORF">A2008_13005</name>
</gene>
<dbReference type="SUPFAM" id="SSF101898">
    <property type="entry name" value="NHL repeat"/>
    <property type="match status" value="1"/>
</dbReference>
<dbReference type="InterPro" id="IPR011042">
    <property type="entry name" value="6-blade_b-propeller_TolB-like"/>
</dbReference>
<dbReference type="EMBL" id="MGFH01000236">
    <property type="protein sequence ID" value="OGM01466.1"/>
    <property type="molecule type" value="Genomic_DNA"/>
</dbReference>